<evidence type="ECO:0000313" key="3">
    <source>
        <dbReference type="Proteomes" id="UP000237378"/>
    </source>
</evidence>
<organism evidence="2 3">
    <name type="scientific">Pseudomonas putida</name>
    <name type="common">Arthrobacter siderocapsulatus</name>
    <dbReference type="NCBI Taxonomy" id="303"/>
    <lineage>
        <taxon>Bacteria</taxon>
        <taxon>Pseudomonadati</taxon>
        <taxon>Pseudomonadota</taxon>
        <taxon>Gammaproteobacteria</taxon>
        <taxon>Pseudomonadales</taxon>
        <taxon>Pseudomonadaceae</taxon>
        <taxon>Pseudomonas</taxon>
    </lineage>
</organism>
<keyword evidence="1" id="KW-0812">Transmembrane</keyword>
<dbReference type="AlphaFoldDB" id="A0A2S3WSW3"/>
<sequence>MKEGLEWCTVVWQITGDNAGSGGSGYTPLIVAVLAGCFTIASVIFGRIYQERCDKRSVRASLLAEVAALRDVVRMRGYVDDLRETAVELKGELGEQMRAKGTVWKFEIPISTDYNQIYKANLGRLGVLSEHEAVSIVRFHILAESVRADVSEGGILAQGSDEAEDFDDAADLLEEAMLLADELVAKRSSWLERLAIRMWTFCGR</sequence>
<dbReference type="EMBL" id="MING01000083">
    <property type="protein sequence ID" value="POG04516.1"/>
    <property type="molecule type" value="Genomic_DNA"/>
</dbReference>
<keyword evidence="1" id="KW-0472">Membrane</keyword>
<name>A0A2S3WSW3_PSEPU</name>
<keyword evidence="1" id="KW-1133">Transmembrane helix</keyword>
<evidence type="ECO:0000256" key="1">
    <source>
        <dbReference type="SAM" id="Phobius"/>
    </source>
</evidence>
<reference evidence="2 3" key="2">
    <citation type="submission" date="2018-03" db="EMBL/GenBank/DDBJ databases">
        <title>Draft genome of Pseudomonas putida strain KH-18-2.</title>
        <authorList>
            <person name="Yoshizawa S."/>
            <person name="Khan N.H."/>
            <person name="Nishimura M."/>
            <person name="Chiura H.X."/>
            <person name="Ogura Y."/>
            <person name="Hayashi T."/>
            <person name="Kogure K."/>
        </authorList>
    </citation>
    <scope>NUCLEOTIDE SEQUENCE [LARGE SCALE GENOMIC DNA]</scope>
    <source>
        <strain evidence="2 3">KH-18-2</strain>
    </source>
</reference>
<feature type="transmembrane region" description="Helical" evidence="1">
    <location>
        <begin position="29"/>
        <end position="49"/>
    </location>
</feature>
<comment type="caution">
    <text evidence="2">The sequence shown here is derived from an EMBL/GenBank/DDBJ whole genome shotgun (WGS) entry which is preliminary data.</text>
</comment>
<accession>A0A2S3WSW3</accession>
<evidence type="ECO:0000313" key="2">
    <source>
        <dbReference type="EMBL" id="POG04516.1"/>
    </source>
</evidence>
<dbReference type="Proteomes" id="UP000237378">
    <property type="component" value="Unassembled WGS sequence"/>
</dbReference>
<gene>
    <name evidence="2" type="ORF">BGP82_25075</name>
</gene>
<dbReference type="RefSeq" id="WP_103470229.1">
    <property type="nucleotide sequence ID" value="NZ_MING01000083.1"/>
</dbReference>
<proteinExistence type="predicted"/>
<protein>
    <submittedName>
        <fullName evidence="2">Uncharacterized protein</fullName>
    </submittedName>
</protein>
<reference evidence="2 3" key="1">
    <citation type="submission" date="2016-08" db="EMBL/GenBank/DDBJ databases">
        <authorList>
            <person name="Seilhamer J.J."/>
        </authorList>
    </citation>
    <scope>NUCLEOTIDE SEQUENCE [LARGE SCALE GENOMIC DNA]</scope>
    <source>
        <strain evidence="2 3">KH-18-2</strain>
    </source>
</reference>